<accession>A0A0H2RPP6</accession>
<dbReference type="PANTHER" id="PTHR10856">
    <property type="entry name" value="CORONIN"/>
    <property type="match status" value="1"/>
</dbReference>
<evidence type="ECO:0000256" key="3">
    <source>
        <dbReference type="SAM" id="MobiDB-lite"/>
    </source>
</evidence>
<dbReference type="InterPro" id="IPR001680">
    <property type="entry name" value="WD40_rpt"/>
</dbReference>
<gene>
    <name evidence="4" type="ORF">SCHPADRAFT_939977</name>
</gene>
<dbReference type="Pfam" id="PF00400">
    <property type="entry name" value="WD40"/>
    <property type="match status" value="1"/>
</dbReference>
<comment type="similarity">
    <text evidence="2">Belongs to the WD repeat coronin family.</text>
</comment>
<reference evidence="4 5" key="1">
    <citation type="submission" date="2015-04" db="EMBL/GenBank/DDBJ databases">
        <title>Complete genome sequence of Schizopora paradoxa KUC8140, a cosmopolitan wood degrader in East Asia.</title>
        <authorList>
            <consortium name="DOE Joint Genome Institute"/>
            <person name="Min B."/>
            <person name="Park H."/>
            <person name="Jang Y."/>
            <person name="Kim J.-J."/>
            <person name="Kim K.H."/>
            <person name="Pangilinan J."/>
            <person name="Lipzen A."/>
            <person name="Riley R."/>
            <person name="Grigoriev I.V."/>
            <person name="Spatafora J.W."/>
            <person name="Choi I.-G."/>
        </authorList>
    </citation>
    <scope>NUCLEOTIDE SEQUENCE [LARGE SCALE GENOMIC DNA]</scope>
    <source>
        <strain evidence="4 5">KUC8140</strain>
    </source>
</reference>
<dbReference type="InterPro" id="IPR015505">
    <property type="entry name" value="Coronin"/>
</dbReference>
<dbReference type="SMART" id="SM00320">
    <property type="entry name" value="WD40"/>
    <property type="match status" value="1"/>
</dbReference>
<dbReference type="Gene3D" id="2.130.10.10">
    <property type="entry name" value="YVTN repeat-like/Quinoprotein amine dehydrogenase"/>
    <property type="match status" value="1"/>
</dbReference>
<name>A0A0H2RPP6_9AGAM</name>
<dbReference type="OrthoDB" id="1850764at2759"/>
<sequence length="416" mass="45276">MSGAQEVHAVRRAMRKSVMMQEKERKRVAKEGIDDGMGERTGHHRSNTVSSMAYSYSHGPQGVPPPRPASTSTTSRTHERRPTVSSQHTHVASPPPSYQTHTMMMTPTPYGVVPVTYAPYAGYGYPVYAPQPFLQQQRPHVPAPVIPPSTARPERRLSGSSGCSQHSRVSSRRSRARSRHGSDEGSIVPIPPEELPLDVKAAVSIEALNQAVLCHRIEWTAKHVLAGATGEHNVKLWDVGAPEDPKAVLTGHTDAVQSFAFNFMGNLLVTTCRDRKIRVFDSRAGGEPVRDRIATMRFSKMSSRELGIWNSGSLANLKNVTVDQTAGVLMPFYSDNNILYTFLQLVGGSLTSIPIPFPHPAGVDLAFPMRGSRRSHAPAAPGRAIQSHPDAAPVHSVAPWGGNAQLGIYSFRAGNR</sequence>
<dbReference type="InterPro" id="IPR036322">
    <property type="entry name" value="WD40_repeat_dom_sf"/>
</dbReference>
<evidence type="ECO:0000256" key="1">
    <source>
        <dbReference type="PROSITE-ProRule" id="PRU00221"/>
    </source>
</evidence>
<organism evidence="4 5">
    <name type="scientific">Schizopora paradoxa</name>
    <dbReference type="NCBI Taxonomy" id="27342"/>
    <lineage>
        <taxon>Eukaryota</taxon>
        <taxon>Fungi</taxon>
        <taxon>Dikarya</taxon>
        <taxon>Basidiomycota</taxon>
        <taxon>Agaricomycotina</taxon>
        <taxon>Agaricomycetes</taxon>
        <taxon>Hymenochaetales</taxon>
        <taxon>Schizoporaceae</taxon>
        <taxon>Schizopora</taxon>
    </lineage>
</organism>
<dbReference type="Proteomes" id="UP000053477">
    <property type="component" value="Unassembled WGS sequence"/>
</dbReference>
<dbReference type="AlphaFoldDB" id="A0A0H2RPP6"/>
<feature type="region of interest" description="Disordered" evidence="3">
    <location>
        <begin position="1"/>
        <end position="100"/>
    </location>
</feature>
<dbReference type="EMBL" id="KQ085952">
    <property type="protein sequence ID" value="KLO13864.1"/>
    <property type="molecule type" value="Genomic_DNA"/>
</dbReference>
<evidence type="ECO:0000313" key="5">
    <source>
        <dbReference type="Proteomes" id="UP000053477"/>
    </source>
</evidence>
<evidence type="ECO:0000256" key="2">
    <source>
        <dbReference type="RuleBase" id="RU280818"/>
    </source>
</evidence>
<keyword evidence="1 2" id="KW-0853">WD repeat</keyword>
<feature type="compositionally biased region" description="Basic residues" evidence="3">
    <location>
        <begin position="169"/>
        <end position="179"/>
    </location>
</feature>
<dbReference type="PROSITE" id="PS50082">
    <property type="entry name" value="WD_REPEATS_2"/>
    <property type="match status" value="1"/>
</dbReference>
<proteinExistence type="inferred from homology"/>
<dbReference type="InterPro" id="IPR015943">
    <property type="entry name" value="WD40/YVTN_repeat-like_dom_sf"/>
</dbReference>
<keyword evidence="2" id="KW-0677">Repeat</keyword>
<evidence type="ECO:0000313" key="4">
    <source>
        <dbReference type="EMBL" id="KLO13864.1"/>
    </source>
</evidence>
<dbReference type="SUPFAM" id="SSF50978">
    <property type="entry name" value="WD40 repeat-like"/>
    <property type="match status" value="1"/>
</dbReference>
<dbReference type="InParanoid" id="A0A0H2RPP6"/>
<protein>
    <recommendedName>
        <fullName evidence="2">Coronin</fullName>
    </recommendedName>
</protein>
<feature type="region of interest" description="Disordered" evidence="3">
    <location>
        <begin position="139"/>
        <end position="191"/>
    </location>
</feature>
<feature type="compositionally biased region" description="Basic and acidic residues" evidence="3">
    <location>
        <begin position="21"/>
        <end position="41"/>
    </location>
</feature>
<dbReference type="STRING" id="27342.A0A0H2RPP6"/>
<feature type="repeat" description="WD" evidence="1">
    <location>
        <begin position="249"/>
        <end position="281"/>
    </location>
</feature>
<keyword evidence="5" id="KW-1185">Reference proteome</keyword>
<dbReference type="PROSITE" id="PS50294">
    <property type="entry name" value="WD_REPEATS_REGION"/>
    <property type="match status" value="1"/>
</dbReference>